<comment type="caution">
    <text evidence="1">The sequence shown here is derived from an EMBL/GenBank/DDBJ whole genome shotgun (WGS) entry which is preliminary data.</text>
</comment>
<organism evidence="1 2">
    <name type="scientific">Dentiscutata heterogama</name>
    <dbReference type="NCBI Taxonomy" id="1316150"/>
    <lineage>
        <taxon>Eukaryota</taxon>
        <taxon>Fungi</taxon>
        <taxon>Fungi incertae sedis</taxon>
        <taxon>Mucoromycota</taxon>
        <taxon>Glomeromycotina</taxon>
        <taxon>Glomeromycetes</taxon>
        <taxon>Diversisporales</taxon>
        <taxon>Gigasporaceae</taxon>
        <taxon>Dentiscutata</taxon>
    </lineage>
</organism>
<feature type="non-terminal residue" evidence="1">
    <location>
        <position position="60"/>
    </location>
</feature>
<evidence type="ECO:0000313" key="1">
    <source>
        <dbReference type="EMBL" id="CAG8709170.1"/>
    </source>
</evidence>
<reference evidence="1" key="1">
    <citation type="submission" date="2021-06" db="EMBL/GenBank/DDBJ databases">
        <authorList>
            <person name="Kallberg Y."/>
            <person name="Tangrot J."/>
            <person name="Rosling A."/>
        </authorList>
    </citation>
    <scope>NUCLEOTIDE SEQUENCE</scope>
    <source>
        <strain evidence="1">IL203A</strain>
    </source>
</reference>
<accession>A0ACA9PGX8</accession>
<keyword evidence="2" id="KW-1185">Reference proteome</keyword>
<dbReference type="Proteomes" id="UP000789702">
    <property type="component" value="Unassembled WGS sequence"/>
</dbReference>
<feature type="non-terminal residue" evidence="1">
    <location>
        <position position="1"/>
    </location>
</feature>
<evidence type="ECO:0000313" key="2">
    <source>
        <dbReference type="Proteomes" id="UP000789702"/>
    </source>
</evidence>
<dbReference type="EMBL" id="CAJVPU010028986">
    <property type="protein sequence ID" value="CAG8709170.1"/>
    <property type="molecule type" value="Genomic_DNA"/>
</dbReference>
<proteinExistence type="predicted"/>
<protein>
    <submittedName>
        <fullName evidence="1">2176_t:CDS:1</fullName>
    </submittedName>
</protein>
<gene>
    <name evidence="1" type="ORF">DHETER_LOCUS12163</name>
</gene>
<name>A0ACA9PGX8_9GLOM</name>
<sequence>KCQACYSQNPGSSDNNLAFEELTKYISRSQSQCDENIDVYKWWQNSKHEFPLLQGNICLW</sequence>